<gene>
    <name evidence="2" type="ORF">GMARGA_LOCUS36405</name>
</gene>
<feature type="region of interest" description="Disordered" evidence="1">
    <location>
        <begin position="49"/>
        <end position="85"/>
    </location>
</feature>
<sequence length="115" mass="13312">NTFFCDLNKVLLNYVESKAIEKQYNMINVSLTTNYCSSIEKIKNIPKVEPSKSKNFEDEPDKNSSDKENALKDNSDKENVLEDVSNNENILEDRSDKENIFLSIQLRNSLKVDFK</sequence>
<protein>
    <submittedName>
        <fullName evidence="2">11661_t:CDS:1</fullName>
    </submittedName>
</protein>
<reference evidence="2 3" key="1">
    <citation type="submission" date="2021-06" db="EMBL/GenBank/DDBJ databases">
        <authorList>
            <person name="Kallberg Y."/>
            <person name="Tangrot J."/>
            <person name="Rosling A."/>
        </authorList>
    </citation>
    <scope>NUCLEOTIDE SEQUENCE [LARGE SCALE GENOMIC DNA]</scope>
    <source>
        <strain evidence="2 3">120-4 pot B 10/14</strain>
    </source>
</reference>
<keyword evidence="3" id="KW-1185">Reference proteome</keyword>
<evidence type="ECO:0000313" key="2">
    <source>
        <dbReference type="EMBL" id="CAG8843180.1"/>
    </source>
</evidence>
<comment type="caution">
    <text evidence="2">The sequence shown here is derived from an EMBL/GenBank/DDBJ whole genome shotgun (WGS) entry which is preliminary data.</text>
</comment>
<feature type="non-terminal residue" evidence="2">
    <location>
        <position position="115"/>
    </location>
</feature>
<proteinExistence type="predicted"/>
<evidence type="ECO:0000313" key="3">
    <source>
        <dbReference type="Proteomes" id="UP000789901"/>
    </source>
</evidence>
<feature type="non-terminal residue" evidence="2">
    <location>
        <position position="1"/>
    </location>
</feature>
<dbReference type="EMBL" id="CAJVQB010071518">
    <property type="protein sequence ID" value="CAG8843180.1"/>
    <property type="molecule type" value="Genomic_DNA"/>
</dbReference>
<name>A0ABN7WZH2_GIGMA</name>
<dbReference type="Proteomes" id="UP000789901">
    <property type="component" value="Unassembled WGS sequence"/>
</dbReference>
<accession>A0ABN7WZH2</accession>
<organism evidence="2 3">
    <name type="scientific">Gigaspora margarita</name>
    <dbReference type="NCBI Taxonomy" id="4874"/>
    <lineage>
        <taxon>Eukaryota</taxon>
        <taxon>Fungi</taxon>
        <taxon>Fungi incertae sedis</taxon>
        <taxon>Mucoromycota</taxon>
        <taxon>Glomeromycotina</taxon>
        <taxon>Glomeromycetes</taxon>
        <taxon>Diversisporales</taxon>
        <taxon>Gigasporaceae</taxon>
        <taxon>Gigaspora</taxon>
    </lineage>
</organism>
<evidence type="ECO:0000256" key="1">
    <source>
        <dbReference type="SAM" id="MobiDB-lite"/>
    </source>
</evidence>
<feature type="compositionally biased region" description="Basic and acidic residues" evidence="1">
    <location>
        <begin position="49"/>
        <end position="80"/>
    </location>
</feature>